<dbReference type="Proteomes" id="UP000182836">
    <property type="component" value="Unassembled WGS sequence"/>
</dbReference>
<organism evidence="4 5">
    <name type="scientific">Aneurinibacillus migulanus</name>
    <name type="common">Bacillus migulanus</name>
    <dbReference type="NCBI Taxonomy" id="47500"/>
    <lineage>
        <taxon>Bacteria</taxon>
        <taxon>Bacillati</taxon>
        <taxon>Bacillota</taxon>
        <taxon>Bacilli</taxon>
        <taxon>Bacillales</taxon>
        <taxon>Paenibacillaceae</taxon>
        <taxon>Aneurinibacillus group</taxon>
        <taxon>Aneurinibacillus</taxon>
    </lineage>
</organism>
<dbReference type="PANTHER" id="PTHR32089">
    <property type="entry name" value="METHYL-ACCEPTING CHEMOTAXIS PROTEIN MCPB"/>
    <property type="match status" value="1"/>
</dbReference>
<protein>
    <submittedName>
        <fullName evidence="4">Methyl-accepting chemotaxis protein (MCP) signalling domain-containing protein</fullName>
    </submittedName>
</protein>
<keyword evidence="1 2" id="KW-0807">Transducer</keyword>
<dbReference type="EMBL" id="FNED01000011">
    <property type="protein sequence ID" value="SDJ05574.1"/>
    <property type="molecule type" value="Genomic_DNA"/>
</dbReference>
<gene>
    <name evidence="4" type="ORF">SAMN04487909_11139</name>
</gene>
<reference evidence="4 5" key="1">
    <citation type="submission" date="2016-10" db="EMBL/GenBank/DDBJ databases">
        <authorList>
            <person name="de Groot N.N."/>
        </authorList>
    </citation>
    <scope>NUCLEOTIDE SEQUENCE [LARGE SCALE GENOMIC DNA]</scope>
    <source>
        <strain evidence="4 5">DSM 2895</strain>
    </source>
</reference>
<evidence type="ECO:0000259" key="3">
    <source>
        <dbReference type="PROSITE" id="PS50111"/>
    </source>
</evidence>
<dbReference type="Pfam" id="PF00015">
    <property type="entry name" value="MCPsignal"/>
    <property type="match status" value="1"/>
</dbReference>
<dbReference type="GO" id="GO:0016020">
    <property type="term" value="C:membrane"/>
    <property type="evidence" value="ECO:0007669"/>
    <property type="project" value="InterPro"/>
</dbReference>
<dbReference type="InterPro" id="IPR004089">
    <property type="entry name" value="MCPsignal_dom"/>
</dbReference>
<dbReference type="RefSeq" id="WP_080787787.1">
    <property type="nucleotide sequence ID" value="NZ_JAMZFU010000006.1"/>
</dbReference>
<evidence type="ECO:0000313" key="5">
    <source>
        <dbReference type="Proteomes" id="UP000182836"/>
    </source>
</evidence>
<sequence length="52" mass="5814">MVYGKQRREISTKDIIVDVINRIASQIHLLALNTAIEAGRAGEHGRELGRSR</sequence>
<feature type="domain" description="Methyl-accepting transducer" evidence="3">
    <location>
        <begin position="16"/>
        <end position="52"/>
    </location>
</feature>
<name>A0A1G8QLC2_ANEMI</name>
<evidence type="ECO:0000256" key="1">
    <source>
        <dbReference type="ARBA" id="ARBA00023224"/>
    </source>
</evidence>
<dbReference type="GO" id="GO:0007165">
    <property type="term" value="P:signal transduction"/>
    <property type="evidence" value="ECO:0007669"/>
    <property type="project" value="UniProtKB-KW"/>
</dbReference>
<dbReference type="Gene3D" id="1.10.287.950">
    <property type="entry name" value="Methyl-accepting chemotaxis protein"/>
    <property type="match status" value="1"/>
</dbReference>
<proteinExistence type="predicted"/>
<accession>A0A1G8QLC2</accession>
<dbReference type="SUPFAM" id="SSF58104">
    <property type="entry name" value="Methyl-accepting chemotaxis protein (MCP) signaling domain"/>
    <property type="match status" value="1"/>
</dbReference>
<dbReference type="AlphaFoldDB" id="A0A1G8QLC2"/>
<evidence type="ECO:0000313" key="4">
    <source>
        <dbReference type="EMBL" id="SDJ05574.1"/>
    </source>
</evidence>
<evidence type="ECO:0000256" key="2">
    <source>
        <dbReference type="PROSITE-ProRule" id="PRU00284"/>
    </source>
</evidence>
<dbReference type="PANTHER" id="PTHR32089:SF112">
    <property type="entry name" value="LYSOZYME-LIKE PROTEIN-RELATED"/>
    <property type="match status" value="1"/>
</dbReference>
<dbReference type="PROSITE" id="PS50111">
    <property type="entry name" value="CHEMOTAXIS_TRANSDUC_2"/>
    <property type="match status" value="1"/>
</dbReference>